<keyword evidence="5" id="KW-1185">Reference proteome</keyword>
<feature type="transmembrane region" description="Helical" evidence="3">
    <location>
        <begin position="12"/>
        <end position="31"/>
    </location>
</feature>
<evidence type="ECO:0000313" key="4">
    <source>
        <dbReference type="EMBL" id="GAK52990.1"/>
    </source>
</evidence>
<dbReference type="InterPro" id="IPR050952">
    <property type="entry name" value="TRIM-NHL_E3_ligases"/>
</dbReference>
<dbReference type="PANTHER" id="PTHR24104:SF25">
    <property type="entry name" value="PROTEIN LIN-41"/>
    <property type="match status" value="1"/>
</dbReference>
<keyword evidence="3" id="KW-1133">Transmembrane helix</keyword>
<dbReference type="STRING" id="1499966.U14_04249"/>
<proteinExistence type="predicted"/>
<evidence type="ECO:0000256" key="1">
    <source>
        <dbReference type="ARBA" id="ARBA00022737"/>
    </source>
</evidence>
<accession>A0A0S6W5P4</accession>
<dbReference type="Proteomes" id="UP000030700">
    <property type="component" value="Unassembled WGS sequence"/>
</dbReference>
<keyword evidence="1" id="KW-0677">Repeat</keyword>
<dbReference type="Gene3D" id="2.120.10.30">
    <property type="entry name" value="TolB, C-terminal domain"/>
    <property type="match status" value="1"/>
</dbReference>
<dbReference type="Pfam" id="PF01436">
    <property type="entry name" value="NHL"/>
    <property type="match status" value="1"/>
</dbReference>
<keyword evidence="3" id="KW-0472">Membrane</keyword>
<evidence type="ECO:0000313" key="5">
    <source>
        <dbReference type="Proteomes" id="UP000030700"/>
    </source>
</evidence>
<feature type="repeat" description="NHL" evidence="2">
    <location>
        <begin position="1097"/>
        <end position="1145"/>
    </location>
</feature>
<evidence type="ECO:0000256" key="2">
    <source>
        <dbReference type="PROSITE-ProRule" id="PRU00504"/>
    </source>
</evidence>
<protein>
    <submittedName>
        <fullName evidence="4">Predicted solute binding protein</fullName>
    </submittedName>
</protein>
<sequence length="1608" mass="174789">MKTQLQHQHHIHPIARIGIGCLVVFAVFFSLTDMAGAQCTDIQAYTFPKANGTGISAAARQGWDGGRVFAVGQAVSTRNSLRLRYTATYGNERTAGITYDFGSLSVAKITMTYRSDFPSTQDAFTVSCGKNQAQAKVVATLKGSKVGKKVTWVTREVTLTPAACGVNNDLGKLYVQLQNIATGTLNRYQDFDTIRFLSCPSIAFADPITKDPIAALSVNAGDTAEVLACLTDVSIAPSANVPVTLSKSMSSVTLSTTSLTIPANNTCTSSTVTLTRGTTNPTETGTITATTTAYSSATLVVEPGIVFKDSSTGSVLTSLDIDENGGNKTVKVCLPSAPTTATTVTLTPSATDSRININTSVIIQAGQTCENLTISVSNNSQVDGTDNTNGDTIDLDASGGGYEGTLPISITDDEAAGGVCTKGAWDWTIIEPVIYEPGAKIASKIITNSCNQWNVEKGSFSATCSDKTCCKGTSQDMFSDVTYGSAFLPDGSHSTGVLNPVPAEVDFNIVFGTNPAIVANEIGKRLCICVKSEADSNPETNIKCRPVLVRVPINNVYHPTFFMTASYDWMHNFYDNNIENQNTYTDSDTDNFNRIIMTDSNLFPIYSALNGDQDFPNIFMRNWSSAYTSPYGGSGTSPSINDYMNRSVAAVANFIPYTSYIYYGYGAKSGTKAVGLRTYMEWVYAVDPANNNIRRYKFMKIADDVPPTLFYDPVEAGDARDQTGDSCTITNNNGECSCCKEDKWAILTAAQTSCTGTYTNSNGVSTTTKPEDLFITYYKQQDGGVTFPQANCTATTTPLNPGFKVKLSIPARDINKASTIDVPFSIEGVAHDNSGTIMFVINPGAPGSTNGACTKNSPEYDRGSNFDCPTLKTQSYTFPNVPTSCADCFGEYCQMTVGIYECKNHGNWAFRLPGTYPPDLQDNGYRIPVEMMDTNPTAWAAMSPAQKTATMERRWTKIDRYLDTVPPRSYPGYTAFNSGKWAPGYGSTSNKTFNDASNVRFKDPRDIAAYRDYFDIKNGAPTYIFVADTGNSRIQVFMNATGVAGDVKARAPIRPVRVKGPNAAKADTNEIGFRAFPNMTGGNGRRGDWRNYTTFSGASFQPYTAGKGEFYFPHGVAVDQDPDSRDVYLFVADTYNHRIQVFRDISGVSSQDIKTKNFDFKLAAMWGTYPLQTSIRVMAQPGPYNFRYPKGVALARFKNNSSFLYVVDSKNYRVMRYLIGESPATLNASRKVTNSGTGITTVQADAGFGYDAVKGTFSRRLASVMGKPMMQHSLEPGFQNPQDVATGYSGFYLYTAPFGRGVEFLNNYMVYVTDSSRNETSINPRRVSMRVMQFIDVPEGFSSITGAWIPWETTRNAKFSTYTAARMKEGTAAIKYHNLKLGQNPFGLKGPNAFQLYSGGVYQSKANYTGSGTSVAVDDLAGMTNNAGQAGYFTDRPFGIAALQWNTLKPIDVRVVDWSDPSESADYTAKSFRDGEKISRTLPLRIGVASRYQNFGKPLNKRAGFKNSSTVPNLIAGAWDAQFAGRVHIFCYDQAGKFTNYTALYPQMAARRFSPNNDVYRPSYLLPSGLAGIPGTNGCPSKGLVKVVAEDKDFPYSGRTGTVFYGIQ</sequence>
<dbReference type="HOGENOM" id="CLU_243974_0_0_0"/>
<dbReference type="InterPro" id="IPR011042">
    <property type="entry name" value="6-blade_b-propeller_TolB-like"/>
</dbReference>
<dbReference type="SUPFAM" id="SSF101898">
    <property type="entry name" value="NHL repeat"/>
    <property type="match status" value="1"/>
</dbReference>
<dbReference type="PANTHER" id="PTHR24104">
    <property type="entry name" value="E3 UBIQUITIN-PROTEIN LIGASE NHLRC1-RELATED"/>
    <property type="match status" value="1"/>
</dbReference>
<organism evidence="4">
    <name type="scientific">Candidatus Moduliflexus flocculans</name>
    <dbReference type="NCBI Taxonomy" id="1499966"/>
    <lineage>
        <taxon>Bacteria</taxon>
        <taxon>Candidatus Moduliflexota</taxon>
        <taxon>Candidatus Moduliflexia</taxon>
        <taxon>Candidatus Moduliflexales</taxon>
        <taxon>Candidatus Moduliflexaceae</taxon>
    </lineage>
</organism>
<dbReference type="PROSITE" id="PS51125">
    <property type="entry name" value="NHL"/>
    <property type="match status" value="1"/>
</dbReference>
<dbReference type="InterPro" id="IPR001258">
    <property type="entry name" value="NHL_repeat"/>
</dbReference>
<name>A0A0S6W5P4_9BACT</name>
<gene>
    <name evidence="4" type="ORF">U14_04249</name>
</gene>
<evidence type="ECO:0000256" key="3">
    <source>
        <dbReference type="SAM" id="Phobius"/>
    </source>
</evidence>
<reference evidence="4" key="1">
    <citation type="journal article" date="2015" name="PeerJ">
        <title>First genomic representation of candidate bacterial phylum KSB3 points to enhanced environmental sensing as a trigger of wastewater bulking.</title>
        <authorList>
            <person name="Sekiguchi Y."/>
            <person name="Ohashi A."/>
            <person name="Parks D.H."/>
            <person name="Yamauchi T."/>
            <person name="Tyson G.W."/>
            <person name="Hugenholtz P."/>
        </authorList>
    </citation>
    <scope>NUCLEOTIDE SEQUENCE [LARGE SCALE GENOMIC DNA]</scope>
</reference>
<dbReference type="GO" id="GO:0008270">
    <property type="term" value="F:zinc ion binding"/>
    <property type="evidence" value="ECO:0007669"/>
    <property type="project" value="UniProtKB-KW"/>
</dbReference>
<dbReference type="EMBL" id="DF820459">
    <property type="protein sequence ID" value="GAK52990.1"/>
    <property type="molecule type" value="Genomic_DNA"/>
</dbReference>
<keyword evidence="3" id="KW-0812">Transmembrane</keyword>